<dbReference type="AlphaFoldDB" id="V9DNL4"/>
<name>V9DNL4_9EURO</name>
<dbReference type="VEuPathDB" id="FungiDB:G647_00001"/>
<evidence type="ECO:0000313" key="2">
    <source>
        <dbReference type="Proteomes" id="UP000030678"/>
    </source>
</evidence>
<proteinExistence type="predicted"/>
<reference evidence="1 2" key="1">
    <citation type="submission" date="2013-03" db="EMBL/GenBank/DDBJ databases">
        <title>The Genome Sequence of Cladophialophora carrionii CBS 160.54.</title>
        <authorList>
            <consortium name="The Broad Institute Genomics Platform"/>
            <person name="Cuomo C."/>
            <person name="de Hoog S."/>
            <person name="Gorbushina A."/>
            <person name="Walker B."/>
            <person name="Young S.K."/>
            <person name="Zeng Q."/>
            <person name="Gargeya S."/>
            <person name="Fitzgerald M."/>
            <person name="Haas B."/>
            <person name="Abouelleil A."/>
            <person name="Allen A.W."/>
            <person name="Alvarado L."/>
            <person name="Arachchi H.M."/>
            <person name="Berlin A.M."/>
            <person name="Chapman S.B."/>
            <person name="Gainer-Dewar J."/>
            <person name="Goldberg J."/>
            <person name="Griggs A."/>
            <person name="Gujja S."/>
            <person name="Hansen M."/>
            <person name="Howarth C."/>
            <person name="Imamovic A."/>
            <person name="Ireland A."/>
            <person name="Larimer J."/>
            <person name="McCowan C."/>
            <person name="Murphy C."/>
            <person name="Pearson M."/>
            <person name="Poon T.W."/>
            <person name="Priest M."/>
            <person name="Roberts A."/>
            <person name="Saif S."/>
            <person name="Shea T."/>
            <person name="Sisk P."/>
            <person name="Sykes S."/>
            <person name="Wortman J."/>
            <person name="Nusbaum C."/>
            <person name="Birren B."/>
        </authorList>
    </citation>
    <scope>NUCLEOTIDE SEQUENCE [LARGE SCALE GENOMIC DNA]</scope>
    <source>
        <strain evidence="1 2">CBS 160.54</strain>
    </source>
</reference>
<dbReference type="InterPro" id="IPR012337">
    <property type="entry name" value="RNaseH-like_sf"/>
</dbReference>
<protein>
    <submittedName>
        <fullName evidence="1">Uncharacterized protein</fullName>
    </submittedName>
</protein>
<gene>
    <name evidence="1" type="ORF">G647_00001</name>
</gene>
<dbReference type="HOGENOM" id="CLU_1040332_0_0_1"/>
<accession>V9DNL4</accession>
<dbReference type="SUPFAM" id="SSF53098">
    <property type="entry name" value="Ribonuclease H-like"/>
    <property type="match status" value="1"/>
</dbReference>
<dbReference type="GeneID" id="19978494"/>
<dbReference type="RefSeq" id="XP_008721626.1">
    <property type="nucleotide sequence ID" value="XM_008723404.1"/>
</dbReference>
<sequence>MTPVVQRRPLQYELKLHDTFGSRPLFCFEAREIVGLLPQRYTSISPSVARRGLSTTPRPRDLVVIGHASNDDWLRLLNLEPKFNAPSEFLVCDTVADTYLLAMQSWGDDLRERLMPAGVGSLASHYRIEGVETKVIKDKITFVGAHVAVHDGLVTAKIFLRLLSDSLISTTHWPSYGDVGFPRDDARPFDLSRPLPVLRNGVLLFHDSEFRSEPGHKSRPGFETCVPEIGICLLDLDEVADIPPGSGFRNWYPYIKCHNVYTTTITFN</sequence>
<feature type="non-terminal residue" evidence="1">
    <location>
        <position position="268"/>
    </location>
</feature>
<dbReference type="Proteomes" id="UP000030678">
    <property type="component" value="Unassembled WGS sequence"/>
</dbReference>
<dbReference type="EMBL" id="KB822697">
    <property type="protein sequence ID" value="ETI27552.1"/>
    <property type="molecule type" value="Genomic_DNA"/>
</dbReference>
<organism evidence="1 2">
    <name type="scientific">Cladophialophora carrionii CBS 160.54</name>
    <dbReference type="NCBI Taxonomy" id="1279043"/>
    <lineage>
        <taxon>Eukaryota</taxon>
        <taxon>Fungi</taxon>
        <taxon>Dikarya</taxon>
        <taxon>Ascomycota</taxon>
        <taxon>Pezizomycotina</taxon>
        <taxon>Eurotiomycetes</taxon>
        <taxon>Chaetothyriomycetidae</taxon>
        <taxon>Chaetothyriales</taxon>
        <taxon>Herpotrichiellaceae</taxon>
        <taxon>Cladophialophora</taxon>
    </lineage>
</organism>
<evidence type="ECO:0000313" key="1">
    <source>
        <dbReference type="EMBL" id="ETI27552.1"/>
    </source>
</evidence>